<dbReference type="SUPFAM" id="SSF52047">
    <property type="entry name" value="RNI-like"/>
    <property type="match status" value="1"/>
</dbReference>
<evidence type="ECO:0000313" key="6">
    <source>
        <dbReference type="Proteomes" id="UP001161247"/>
    </source>
</evidence>
<dbReference type="InterPro" id="IPR055411">
    <property type="entry name" value="LRR_FXL15/At3g58940/PEG3-like"/>
</dbReference>
<evidence type="ECO:0000259" key="3">
    <source>
        <dbReference type="PROSITE" id="PS50090"/>
    </source>
</evidence>
<evidence type="ECO:0000313" key="5">
    <source>
        <dbReference type="EMBL" id="CAI9106414.1"/>
    </source>
</evidence>
<dbReference type="InterPro" id="IPR006566">
    <property type="entry name" value="FBD"/>
</dbReference>
<proteinExistence type="predicted"/>
<dbReference type="InterPro" id="IPR017930">
    <property type="entry name" value="Myb_dom"/>
</dbReference>
<dbReference type="PROSITE" id="PS51294">
    <property type="entry name" value="HTH_MYB"/>
    <property type="match status" value="1"/>
</dbReference>
<dbReference type="PANTHER" id="PTHR31900:SF34">
    <property type="entry name" value="EMB|CAB62440.1-RELATED"/>
    <property type="match status" value="1"/>
</dbReference>
<dbReference type="InterPro" id="IPR032675">
    <property type="entry name" value="LRR_dom_sf"/>
</dbReference>
<dbReference type="Pfam" id="PF08387">
    <property type="entry name" value="FBD"/>
    <property type="match status" value="2"/>
</dbReference>
<dbReference type="Pfam" id="PF24758">
    <property type="entry name" value="LRR_At5g56370"/>
    <property type="match status" value="1"/>
</dbReference>
<dbReference type="SMART" id="SM00579">
    <property type="entry name" value="FBD"/>
    <property type="match status" value="2"/>
</dbReference>
<dbReference type="Pfam" id="PF00249">
    <property type="entry name" value="Myb_DNA-binding"/>
    <property type="match status" value="1"/>
</dbReference>
<accession>A0AAV1DF00</accession>
<feature type="domain" description="HTH myb-type" evidence="4">
    <location>
        <begin position="51"/>
        <end position="96"/>
    </location>
</feature>
<dbReference type="GO" id="GO:0005634">
    <property type="term" value="C:nucleus"/>
    <property type="evidence" value="ECO:0007669"/>
    <property type="project" value="UniProtKB-SubCell"/>
</dbReference>
<name>A0AAV1DF00_OLDCO</name>
<dbReference type="PROSITE" id="PS50090">
    <property type="entry name" value="MYB_LIKE"/>
    <property type="match status" value="1"/>
</dbReference>
<dbReference type="Proteomes" id="UP001161247">
    <property type="component" value="Chromosome 5"/>
</dbReference>
<dbReference type="Gene3D" id="3.80.10.10">
    <property type="entry name" value="Ribonuclease Inhibitor"/>
    <property type="match status" value="1"/>
</dbReference>
<gene>
    <name evidence="5" type="ORF">OLC1_LOCUS14913</name>
</gene>
<sequence>MGIMTEGFEVWTIEEDDILRAAVMRHGTKEWRLISSLLTQICETVSTLTVWTPEEDENLLRLARLCPFQWRIIASILGHTALQTLKHYEELLALKSDHLGDIGEDKKGMLSEAGAGQNDLNLESETLMYFLEFMGLEGNLSIGLPAVLGYMYNRFFLRKTLVQKLFQIDIMKARIFQALTLTWAIGDRKAMDEVEDQNASIVSNSSHFEPTISDQTQNTDRAKLSTGLMCMAEMLEAMAMQGQANKSSDLQNNPCAFDLTSLRAMADTSSVGEKELHLPGALYSSGTLERLNLYGHFLIKTPPAVYLPKVLCLELRFVRFGTNECIPKLIYCSPALEILIIEKDHFAHNKLIGCNIVSPSLKTLHVDFHNECKCDEGHFKLEIHTPALEFLVLKHGWPSQIYLRDLSSLNELDFDVVKLNELDFYVVEFDDADMVVEMIQGFNRVKSMKLSEGTMRTLSLATLQVSTTFESLVKLDIELDDECELTLLMNLINCCVNLEVLEISTRSIAPWKDPISIPRCFFSSLTRVSFKEFSGCQDDMAMLEFILNHALVLKRVDLHSTWEYFDEFPALKEKYCTLQKISMFSRASPTSALFTCGTLDVLKINGCIPVFKVPHDVIRLPKLVVLELICVGCVTTEFLSKLISGCPVFQSLLFKSVHFWDGLMDFRISSPSLKILDMFFEACDECVDGAGDDVLKLEIDAPALERLVLRYANSKKVCLQQLAYPNEVVFDLISPGNDVEDILNITNEKYDSDDWVDPIDVPRCMSSSLTKVSFTGFEGFEGEMAMLKFILNHGLVLKRVDLCIDPPGADRDSYYRESCSEHPQLKLSASSCQIKEKSAASSSVES</sequence>
<protein>
    <submittedName>
        <fullName evidence="5">OLC1v1005563C1</fullName>
    </submittedName>
</protein>
<dbReference type="InterPro" id="IPR050232">
    <property type="entry name" value="FBL13/AtMIF1-like"/>
</dbReference>
<dbReference type="Gene3D" id="1.10.10.60">
    <property type="entry name" value="Homeodomain-like"/>
    <property type="match status" value="1"/>
</dbReference>
<evidence type="ECO:0000256" key="1">
    <source>
        <dbReference type="ARBA" id="ARBA00004123"/>
    </source>
</evidence>
<dbReference type="EMBL" id="OX459122">
    <property type="protein sequence ID" value="CAI9106414.1"/>
    <property type="molecule type" value="Genomic_DNA"/>
</dbReference>
<dbReference type="InterPro" id="IPR001005">
    <property type="entry name" value="SANT/Myb"/>
</dbReference>
<organism evidence="5 6">
    <name type="scientific">Oldenlandia corymbosa var. corymbosa</name>
    <dbReference type="NCBI Taxonomy" id="529605"/>
    <lineage>
        <taxon>Eukaryota</taxon>
        <taxon>Viridiplantae</taxon>
        <taxon>Streptophyta</taxon>
        <taxon>Embryophyta</taxon>
        <taxon>Tracheophyta</taxon>
        <taxon>Spermatophyta</taxon>
        <taxon>Magnoliopsida</taxon>
        <taxon>eudicotyledons</taxon>
        <taxon>Gunneridae</taxon>
        <taxon>Pentapetalae</taxon>
        <taxon>asterids</taxon>
        <taxon>lamiids</taxon>
        <taxon>Gentianales</taxon>
        <taxon>Rubiaceae</taxon>
        <taxon>Rubioideae</taxon>
        <taxon>Spermacoceae</taxon>
        <taxon>Hedyotis-Oldenlandia complex</taxon>
        <taxon>Oldenlandia</taxon>
    </lineage>
</organism>
<dbReference type="SMART" id="SM00717">
    <property type="entry name" value="SANT"/>
    <property type="match status" value="2"/>
</dbReference>
<dbReference type="SUPFAM" id="SSF46689">
    <property type="entry name" value="Homeodomain-like"/>
    <property type="match status" value="2"/>
</dbReference>
<comment type="subcellular location">
    <subcellularLocation>
        <location evidence="1">Nucleus</location>
    </subcellularLocation>
</comment>
<dbReference type="AlphaFoldDB" id="A0AAV1DF00"/>
<dbReference type="InterPro" id="IPR009057">
    <property type="entry name" value="Homeodomain-like_sf"/>
</dbReference>
<keyword evidence="2" id="KW-0539">Nucleus</keyword>
<feature type="domain" description="Myb-like" evidence="3">
    <location>
        <begin position="11"/>
        <end position="74"/>
    </location>
</feature>
<evidence type="ECO:0000256" key="2">
    <source>
        <dbReference type="ARBA" id="ARBA00023242"/>
    </source>
</evidence>
<reference evidence="5" key="1">
    <citation type="submission" date="2023-03" db="EMBL/GenBank/DDBJ databases">
        <authorList>
            <person name="Julca I."/>
        </authorList>
    </citation>
    <scope>NUCLEOTIDE SEQUENCE</scope>
</reference>
<dbReference type="PANTHER" id="PTHR31900">
    <property type="entry name" value="F-BOX/RNI SUPERFAMILY PROTEIN-RELATED"/>
    <property type="match status" value="1"/>
</dbReference>
<evidence type="ECO:0000259" key="4">
    <source>
        <dbReference type="PROSITE" id="PS51294"/>
    </source>
</evidence>
<keyword evidence="6" id="KW-1185">Reference proteome</keyword>